<accession>A0A395N9Q9</accession>
<proteinExistence type="predicted"/>
<dbReference type="SUPFAM" id="SSF56112">
    <property type="entry name" value="Protein kinase-like (PK-like)"/>
    <property type="match status" value="1"/>
</dbReference>
<keyword evidence="4" id="KW-0040">ANK repeat</keyword>
<dbReference type="Pfam" id="PF24883">
    <property type="entry name" value="NPHP3_N"/>
    <property type="match status" value="1"/>
</dbReference>
<dbReference type="FunFam" id="1.10.510.10:FF:000571">
    <property type="entry name" value="Maternal embryonic leucine zipper kinase"/>
    <property type="match status" value="1"/>
</dbReference>
<dbReference type="Pfam" id="PF00069">
    <property type="entry name" value="Pkinase"/>
    <property type="match status" value="1"/>
</dbReference>
<dbReference type="SUPFAM" id="SSF52540">
    <property type="entry name" value="P-loop containing nucleoside triphosphate hydrolases"/>
    <property type="match status" value="1"/>
</dbReference>
<evidence type="ECO:0000313" key="9">
    <source>
        <dbReference type="Proteomes" id="UP000266272"/>
    </source>
</evidence>
<evidence type="ECO:0000256" key="6">
    <source>
        <dbReference type="SAM" id="Coils"/>
    </source>
</evidence>
<keyword evidence="2 5" id="KW-0547">Nucleotide-binding</keyword>
<dbReference type="PROSITE" id="PS50297">
    <property type="entry name" value="ANK_REP_REGION"/>
    <property type="match status" value="3"/>
</dbReference>
<dbReference type="FunFam" id="1.25.40.20:FF:000526">
    <property type="entry name" value="NACHT and Ankyrin domain protein"/>
    <property type="match status" value="1"/>
</dbReference>
<dbReference type="InterPro" id="IPR036770">
    <property type="entry name" value="Ankyrin_rpt-contain_sf"/>
</dbReference>
<sequence>MSDPLSVSTSILAVLQLAATVTRYLKDIKNGSTDRTRLRDELRSTVCLLEMLQDRLEDADDIFDGGGALMPQSINTLSGPDGPLHLFGQVLEEVIAELAPQDKLRRLAKPFTWPFDKKKVAELLASLERLKSHFNLVLQNNVADLAKLANLKLDKLNDKVDNSEARARDADTQKIIHWISPLSFRARHVSILESVQPGTGTWLLEHATFRNWVNSTSGILWCPGIPGAGKTRLSSLIINHLEQEPPDSRSFCSYIYCDYNQRSSQSNVTLLSSLLQQVLQNSSSEVLPSEVETLYSQHQKYNTRPTLAQITEILGKLVSTFETFHVVIDALDECAESEEEALRFISAVSSLGSSVKILCTSRSSSIFDSYFNTASKIEISAQEEDIRTFLSACIQNQSRLSKHVRSDPTLKDDITGAIIQESQGITLDATYSDALERIYSQDPDSVELAELILFWVISARRSLTVRDLQHLYATRELSDGESLEEDDLPDDDILTGVCSGLIIVDAESQVVRPVHYTAQQYFDKCHQVRMQEAKLDLTNISLAYLTLPNFSSGSCTSDAAMALRLKEYPFLNYAAKYWGSELAQLDCADVWPRIERFVSNPASVEAANQAWNLKADNHYSNWSQEFPRHVPALVLVSAFNLPEVLRLMAAQGHDIDARGSDGETALIRSATFGLTENVQVLLELGAKIDVQDHMDETALQRAARSGDEGVIRVLLRWGAKVNMRASSNWTALMSAVSSGNIEAVKILVEAGADFEVETVWGDSALSMATRNGQEAIANYLSDQGAILPRGPAGRRASIIASRKGLHQLVRKLTANYDAVAEKPLQRQSSRIMEGLSAIQEAEIAASDAPASHSERADSGPDEFLEALEEYNYSIGFTKRYDLGDRVGKGHFAEVFTCSNRVTSVRYAVKVYTIKPEGGDSYKAKGIILEFKALQAIQENPHVNILRVVDLFADYPLDKIYMVMELAPHGELFNYIVMKQYLSEEDTRKIFTQLFSALEFLHGLGWVHRDIKPENILMLDNESLAIKIADFGLAKNIGTDSGAWGLTTTLCGTPSYVAPEIIADARDRKYGFSVDIWSCGVVMYICMCGFPPFSDELYSQEFPFTLSQQIKGGRFDYPSPYWDKVGDPALELIDSMLVVDMEKRFTVRQCLEHPWMRETSPQILSEAIRSASPETI</sequence>
<comment type="caution">
    <text evidence="8">The sequence shown here is derived from an EMBL/GenBank/DDBJ whole genome shotgun (WGS) entry which is preliminary data.</text>
</comment>
<keyword evidence="3 5" id="KW-0067">ATP-binding</keyword>
<dbReference type="SMART" id="SM00248">
    <property type="entry name" value="ANK"/>
    <property type="match status" value="5"/>
</dbReference>
<dbReference type="Gene3D" id="1.25.40.20">
    <property type="entry name" value="Ankyrin repeat-containing domain"/>
    <property type="match status" value="1"/>
</dbReference>
<evidence type="ECO:0000256" key="1">
    <source>
        <dbReference type="ARBA" id="ARBA00022737"/>
    </source>
</evidence>
<feature type="coiled-coil region" evidence="6">
    <location>
        <begin position="146"/>
        <end position="173"/>
    </location>
</feature>
<dbReference type="PROSITE" id="PS00107">
    <property type="entry name" value="PROTEIN_KINASE_ATP"/>
    <property type="match status" value="1"/>
</dbReference>
<dbReference type="InterPro" id="IPR000719">
    <property type="entry name" value="Prot_kinase_dom"/>
</dbReference>
<feature type="repeat" description="ANK" evidence="4">
    <location>
        <begin position="694"/>
        <end position="726"/>
    </location>
</feature>
<dbReference type="InterPro" id="IPR017441">
    <property type="entry name" value="Protein_kinase_ATP_BS"/>
</dbReference>
<dbReference type="PANTHER" id="PTHR10039:SF15">
    <property type="entry name" value="NACHT DOMAIN-CONTAINING PROTEIN"/>
    <property type="match status" value="1"/>
</dbReference>
<dbReference type="InterPro" id="IPR011009">
    <property type="entry name" value="Kinase-like_dom_sf"/>
</dbReference>
<feature type="domain" description="Protein kinase" evidence="7">
    <location>
        <begin position="880"/>
        <end position="1155"/>
    </location>
</feature>
<dbReference type="Gene3D" id="1.10.510.10">
    <property type="entry name" value="Transferase(Phosphotransferase) domain 1"/>
    <property type="match status" value="1"/>
</dbReference>
<dbReference type="OrthoDB" id="448455at2759"/>
<keyword evidence="8" id="KW-0418">Kinase</keyword>
<evidence type="ECO:0000259" key="7">
    <source>
        <dbReference type="PROSITE" id="PS50011"/>
    </source>
</evidence>
<dbReference type="SMART" id="SM00220">
    <property type="entry name" value="S_TKc"/>
    <property type="match status" value="1"/>
</dbReference>
<dbReference type="PROSITE" id="PS50088">
    <property type="entry name" value="ANK_REPEAT"/>
    <property type="match status" value="3"/>
</dbReference>
<evidence type="ECO:0000256" key="4">
    <source>
        <dbReference type="PROSITE-ProRule" id="PRU00023"/>
    </source>
</evidence>
<feature type="repeat" description="ANK" evidence="4">
    <location>
        <begin position="727"/>
        <end position="759"/>
    </location>
</feature>
<organism evidence="8 9">
    <name type="scientific">Trichoderma arundinaceum</name>
    <dbReference type="NCBI Taxonomy" id="490622"/>
    <lineage>
        <taxon>Eukaryota</taxon>
        <taxon>Fungi</taxon>
        <taxon>Dikarya</taxon>
        <taxon>Ascomycota</taxon>
        <taxon>Pezizomycotina</taxon>
        <taxon>Sordariomycetes</taxon>
        <taxon>Hypocreomycetidae</taxon>
        <taxon>Hypocreales</taxon>
        <taxon>Hypocreaceae</taxon>
        <taxon>Trichoderma</taxon>
    </lineage>
</organism>
<feature type="binding site" evidence="5">
    <location>
        <position position="909"/>
    </location>
    <ligand>
        <name>ATP</name>
        <dbReference type="ChEBI" id="CHEBI:30616"/>
    </ligand>
</feature>
<feature type="repeat" description="ANK" evidence="4">
    <location>
        <begin position="661"/>
        <end position="693"/>
    </location>
</feature>
<dbReference type="InterPro" id="IPR056884">
    <property type="entry name" value="NPHP3-like_N"/>
</dbReference>
<dbReference type="GO" id="GO:0004672">
    <property type="term" value="F:protein kinase activity"/>
    <property type="evidence" value="ECO:0007669"/>
    <property type="project" value="InterPro"/>
</dbReference>
<dbReference type="Pfam" id="PF12796">
    <property type="entry name" value="Ank_2"/>
    <property type="match status" value="2"/>
</dbReference>
<dbReference type="CDD" id="cd05117">
    <property type="entry name" value="STKc_CAMK"/>
    <property type="match status" value="1"/>
</dbReference>
<dbReference type="EMBL" id="PXOA01000779">
    <property type="protein sequence ID" value="RFU72749.1"/>
    <property type="molecule type" value="Genomic_DNA"/>
</dbReference>
<keyword evidence="9" id="KW-1185">Reference proteome</keyword>
<dbReference type="Proteomes" id="UP000266272">
    <property type="component" value="Unassembled WGS sequence"/>
</dbReference>
<evidence type="ECO:0000313" key="8">
    <source>
        <dbReference type="EMBL" id="RFU72749.1"/>
    </source>
</evidence>
<keyword evidence="1" id="KW-0677">Repeat</keyword>
<keyword evidence="8" id="KW-0808">Transferase</keyword>
<dbReference type="GO" id="GO:0005524">
    <property type="term" value="F:ATP binding"/>
    <property type="evidence" value="ECO:0007669"/>
    <property type="project" value="UniProtKB-UniRule"/>
</dbReference>
<reference evidence="8 9" key="1">
    <citation type="journal article" date="2018" name="PLoS Pathog.">
        <title>Evolution of structural diversity of trichothecenes, a family of toxins produced by plant pathogenic and entomopathogenic fungi.</title>
        <authorList>
            <person name="Proctor R.H."/>
            <person name="McCormick S.P."/>
            <person name="Kim H.S."/>
            <person name="Cardoza R.E."/>
            <person name="Stanley A.M."/>
            <person name="Lindo L."/>
            <person name="Kelly A."/>
            <person name="Brown D.W."/>
            <person name="Lee T."/>
            <person name="Vaughan M.M."/>
            <person name="Alexander N.J."/>
            <person name="Busman M."/>
            <person name="Gutierrez S."/>
        </authorList>
    </citation>
    <scope>NUCLEOTIDE SEQUENCE [LARGE SCALE GENOMIC DNA]</scope>
    <source>
        <strain evidence="8 9">IBT 40837</strain>
    </source>
</reference>
<gene>
    <name evidence="8" type="ORF">TARUN_9507</name>
</gene>
<dbReference type="InterPro" id="IPR027417">
    <property type="entry name" value="P-loop_NTPase"/>
</dbReference>
<evidence type="ECO:0000256" key="5">
    <source>
        <dbReference type="PROSITE-ProRule" id="PRU10141"/>
    </source>
</evidence>
<dbReference type="InterPro" id="IPR002110">
    <property type="entry name" value="Ankyrin_rpt"/>
</dbReference>
<name>A0A395N9Q9_TRIAR</name>
<dbReference type="SUPFAM" id="SSF48403">
    <property type="entry name" value="Ankyrin repeat"/>
    <property type="match status" value="1"/>
</dbReference>
<keyword evidence="6" id="KW-0175">Coiled coil</keyword>
<dbReference type="Gene3D" id="3.40.50.300">
    <property type="entry name" value="P-loop containing nucleotide triphosphate hydrolases"/>
    <property type="match status" value="1"/>
</dbReference>
<evidence type="ECO:0000256" key="3">
    <source>
        <dbReference type="ARBA" id="ARBA00022840"/>
    </source>
</evidence>
<dbReference type="PROSITE" id="PS50011">
    <property type="entry name" value="PROTEIN_KINASE_DOM"/>
    <property type="match status" value="1"/>
</dbReference>
<dbReference type="PANTHER" id="PTHR10039">
    <property type="entry name" value="AMELOGENIN"/>
    <property type="match status" value="1"/>
</dbReference>
<dbReference type="STRING" id="490622.A0A395N9Q9"/>
<evidence type="ECO:0000256" key="2">
    <source>
        <dbReference type="ARBA" id="ARBA00022741"/>
    </source>
</evidence>
<dbReference type="AlphaFoldDB" id="A0A395N9Q9"/>
<protein>
    <submittedName>
        <fullName evidence="8">Serine threonine-kinase chk2</fullName>
    </submittedName>
</protein>